<evidence type="ECO:0000313" key="4">
    <source>
        <dbReference type="Proteomes" id="UP001595616"/>
    </source>
</evidence>
<keyword evidence="1" id="KW-0732">Signal</keyword>
<dbReference type="PANTHER" id="PTHR46825:SF9">
    <property type="entry name" value="BETA-LACTAMASE-RELATED DOMAIN-CONTAINING PROTEIN"/>
    <property type="match status" value="1"/>
</dbReference>
<dbReference type="GO" id="GO:0016787">
    <property type="term" value="F:hydrolase activity"/>
    <property type="evidence" value="ECO:0007669"/>
    <property type="project" value="UniProtKB-KW"/>
</dbReference>
<dbReference type="PANTHER" id="PTHR46825">
    <property type="entry name" value="D-ALANYL-D-ALANINE-CARBOXYPEPTIDASE/ENDOPEPTIDASE AMPH"/>
    <property type="match status" value="1"/>
</dbReference>
<dbReference type="SUPFAM" id="SSF56601">
    <property type="entry name" value="beta-lactamase/transpeptidase-like"/>
    <property type="match status" value="1"/>
</dbReference>
<keyword evidence="4" id="KW-1185">Reference proteome</keyword>
<evidence type="ECO:0000259" key="2">
    <source>
        <dbReference type="Pfam" id="PF00144"/>
    </source>
</evidence>
<evidence type="ECO:0000313" key="3">
    <source>
        <dbReference type="EMBL" id="MFC3809302.1"/>
    </source>
</evidence>
<dbReference type="Gene3D" id="3.40.710.10">
    <property type="entry name" value="DD-peptidase/beta-lactamase superfamily"/>
    <property type="match status" value="1"/>
</dbReference>
<protein>
    <submittedName>
        <fullName evidence="3">Serine hydrolase domain-containing protein</fullName>
        <ecNumber evidence="3">3.-.-.-</ecNumber>
    </submittedName>
</protein>
<reference evidence="4" key="1">
    <citation type="journal article" date="2019" name="Int. J. Syst. Evol. Microbiol.">
        <title>The Global Catalogue of Microorganisms (GCM) 10K type strain sequencing project: providing services to taxonomists for standard genome sequencing and annotation.</title>
        <authorList>
            <consortium name="The Broad Institute Genomics Platform"/>
            <consortium name="The Broad Institute Genome Sequencing Center for Infectious Disease"/>
            <person name="Wu L."/>
            <person name="Ma J."/>
        </authorList>
    </citation>
    <scope>NUCLEOTIDE SEQUENCE [LARGE SCALE GENOMIC DNA]</scope>
    <source>
        <strain evidence="4">CECT 7956</strain>
    </source>
</reference>
<feature type="domain" description="Beta-lactamase-related" evidence="2">
    <location>
        <begin position="35"/>
        <end position="345"/>
    </location>
</feature>
<dbReference type="InterPro" id="IPR012338">
    <property type="entry name" value="Beta-lactam/transpept-like"/>
</dbReference>
<gene>
    <name evidence="3" type="ORF">ACFOOI_01430</name>
</gene>
<evidence type="ECO:0000256" key="1">
    <source>
        <dbReference type="SAM" id="SignalP"/>
    </source>
</evidence>
<dbReference type="RefSeq" id="WP_379834165.1">
    <property type="nucleotide sequence ID" value="NZ_JBHRYQ010000001.1"/>
</dbReference>
<dbReference type="InterPro" id="IPR001466">
    <property type="entry name" value="Beta-lactam-related"/>
</dbReference>
<feature type="signal peptide" evidence="1">
    <location>
        <begin position="1"/>
        <end position="19"/>
    </location>
</feature>
<dbReference type="EMBL" id="JBHRYQ010000001">
    <property type="protein sequence ID" value="MFC3809302.1"/>
    <property type="molecule type" value="Genomic_DNA"/>
</dbReference>
<accession>A0ABV7YTE2</accession>
<dbReference type="EC" id="3.-.-.-" evidence="3"/>
<feature type="chain" id="PRO_5045613046" evidence="1">
    <location>
        <begin position="20"/>
        <end position="469"/>
    </location>
</feature>
<name>A0ABV7YTE2_9BACT</name>
<proteinExistence type="predicted"/>
<sequence>MKKAILSLALLLIFFSSYAQLKNPKAIDEIFAEWNHKDTPGGAVGIVKGGKLIYSKGYGSGDLEHDIPITPSSVFYIGSVSKQFVTFCILLLEEQGKLSLDDKIQKYFPDFPEYESPLTIRHFVHHTSGIRDFITLLKLKGINYLDDIQVDDVYELIKSQKELNFAPGEKYLYSNSCYFMLALIVEKASGQTIRAFAKEQIFDPLGMKNTLFYDDNAGLLKNKVFSYQKSENESGFDNLIMRYDLVGSGGIYSTIEDLFLWDQNFYHNKLGKGGQAIIKKMHENGKLNSGEVLNYAFAINNGTYRGVKTVAHSGSLAGYRSQLVRFPEQKVSVIILSNREDGNPTKLSYQVADVVLKDSFTEVETVKKMEEKPLTTETNKLEISVSNLGEFEGKYFCPELETEYKIFSENGILKVKIPHKTAETLKQTNIDIFEAELFGISFKRKNGKITGFDANAGRVKNLKFDKINP</sequence>
<dbReference type="InterPro" id="IPR050491">
    <property type="entry name" value="AmpC-like"/>
</dbReference>
<keyword evidence="3" id="KW-0378">Hydrolase</keyword>
<comment type="caution">
    <text evidence="3">The sequence shown here is derived from an EMBL/GenBank/DDBJ whole genome shotgun (WGS) entry which is preliminary data.</text>
</comment>
<organism evidence="3 4">
    <name type="scientific">Lacihabitans lacunae</name>
    <dbReference type="NCBI Taxonomy" id="1028214"/>
    <lineage>
        <taxon>Bacteria</taxon>
        <taxon>Pseudomonadati</taxon>
        <taxon>Bacteroidota</taxon>
        <taxon>Cytophagia</taxon>
        <taxon>Cytophagales</taxon>
        <taxon>Leadbetterellaceae</taxon>
        <taxon>Lacihabitans</taxon>
    </lineage>
</organism>
<dbReference type="Pfam" id="PF00144">
    <property type="entry name" value="Beta-lactamase"/>
    <property type="match status" value="1"/>
</dbReference>
<dbReference type="Proteomes" id="UP001595616">
    <property type="component" value="Unassembled WGS sequence"/>
</dbReference>